<comment type="caution">
    <text evidence="1">The sequence shown here is derived from an EMBL/GenBank/DDBJ whole genome shotgun (WGS) entry which is preliminary data.</text>
</comment>
<evidence type="ECO:0000313" key="1">
    <source>
        <dbReference type="EMBL" id="OHA59651.1"/>
    </source>
</evidence>
<proteinExistence type="predicted"/>
<dbReference type="SUPFAM" id="SSF88713">
    <property type="entry name" value="Glycoside hydrolase/deacetylase"/>
    <property type="match status" value="1"/>
</dbReference>
<dbReference type="GO" id="GO:0005975">
    <property type="term" value="P:carbohydrate metabolic process"/>
    <property type="evidence" value="ECO:0007669"/>
    <property type="project" value="InterPro"/>
</dbReference>
<sequence length="317" mass="36587">MFKTKFIITVDTEADNQWARPSGEKVDNIYLLPRFQELCQRFGLPPTYLVTYEVAADSRSVSLLRSFQDEGAEIGAHLHPWTTPPFILDRDYERIAHRFPHELSDSELKDKVAALTQIVAKNFGQPVSFRAGRWGFDDRVAKEIVRQGYLIDCSVTPKISWRTTRGDPNKEGGPDYSRESLYPYDREGILEVPLTVVSTNLLIKENGLFLKLYNQWLEGFIKRVFNKLIFRIRPLRIFPETTKRDLESIVKSAIHNKLPVIQFMIHSSELMPGGSKYAKTTDDVDRTYQKLEDLFSFVVEKGIEGVTLKEYRQKSSD</sequence>
<dbReference type="EMBL" id="MHTK01000006">
    <property type="protein sequence ID" value="OHA59651.1"/>
    <property type="molecule type" value="Genomic_DNA"/>
</dbReference>
<evidence type="ECO:0000313" key="2">
    <source>
        <dbReference type="Proteomes" id="UP000177838"/>
    </source>
</evidence>
<accession>A0A1G2QI55</accession>
<dbReference type="Proteomes" id="UP000177838">
    <property type="component" value="Unassembled WGS sequence"/>
</dbReference>
<organism evidence="1 2">
    <name type="scientific">Candidatus Vogelbacteria bacterium RIFOXYD1_FULL_46_19</name>
    <dbReference type="NCBI Taxonomy" id="1802439"/>
    <lineage>
        <taxon>Bacteria</taxon>
        <taxon>Candidatus Vogeliibacteriota</taxon>
    </lineage>
</organism>
<gene>
    <name evidence="1" type="ORF">A2589_02220</name>
</gene>
<evidence type="ECO:0008006" key="3">
    <source>
        <dbReference type="Google" id="ProtNLM"/>
    </source>
</evidence>
<dbReference type="STRING" id="1802439.A2589_02220"/>
<protein>
    <recommendedName>
        <fullName evidence="3">NodB homology domain-containing protein</fullName>
    </recommendedName>
</protein>
<dbReference type="InterPro" id="IPR011330">
    <property type="entry name" value="Glyco_hydro/deAcase_b/a-brl"/>
</dbReference>
<dbReference type="Gene3D" id="3.20.20.370">
    <property type="entry name" value="Glycoside hydrolase/deacetylase"/>
    <property type="match status" value="1"/>
</dbReference>
<name>A0A1G2QI55_9BACT</name>
<reference evidence="1 2" key="1">
    <citation type="journal article" date="2016" name="Nat. Commun.">
        <title>Thousands of microbial genomes shed light on interconnected biogeochemical processes in an aquifer system.</title>
        <authorList>
            <person name="Anantharaman K."/>
            <person name="Brown C.T."/>
            <person name="Hug L.A."/>
            <person name="Sharon I."/>
            <person name="Castelle C.J."/>
            <person name="Probst A.J."/>
            <person name="Thomas B.C."/>
            <person name="Singh A."/>
            <person name="Wilkins M.J."/>
            <person name="Karaoz U."/>
            <person name="Brodie E.L."/>
            <person name="Williams K.H."/>
            <person name="Hubbard S.S."/>
            <person name="Banfield J.F."/>
        </authorList>
    </citation>
    <scope>NUCLEOTIDE SEQUENCE [LARGE SCALE GENOMIC DNA]</scope>
</reference>
<dbReference type="AlphaFoldDB" id="A0A1G2QI55"/>